<dbReference type="EMBL" id="CP121252">
    <property type="protein sequence ID" value="WFP17554.1"/>
    <property type="molecule type" value="Genomic_DNA"/>
</dbReference>
<gene>
    <name evidence="2" type="ORF">P8192_05470</name>
</gene>
<evidence type="ECO:0000313" key="2">
    <source>
        <dbReference type="EMBL" id="WFP17554.1"/>
    </source>
</evidence>
<dbReference type="RefSeq" id="WP_278159151.1">
    <property type="nucleotide sequence ID" value="NZ_CP121252.1"/>
</dbReference>
<evidence type="ECO:0000256" key="1">
    <source>
        <dbReference type="SAM" id="Phobius"/>
    </source>
</evidence>
<keyword evidence="1" id="KW-0812">Transmembrane</keyword>
<keyword evidence="1" id="KW-1133">Transmembrane helix</keyword>
<organism evidence="2 3">
    <name type="scientific">Citricoccus muralis</name>
    <dbReference type="NCBI Taxonomy" id="169134"/>
    <lineage>
        <taxon>Bacteria</taxon>
        <taxon>Bacillati</taxon>
        <taxon>Actinomycetota</taxon>
        <taxon>Actinomycetes</taxon>
        <taxon>Micrococcales</taxon>
        <taxon>Micrococcaceae</taxon>
        <taxon>Citricoccus</taxon>
    </lineage>
</organism>
<name>A0ABY8H8S1_9MICC</name>
<proteinExistence type="predicted"/>
<feature type="transmembrane region" description="Helical" evidence="1">
    <location>
        <begin position="30"/>
        <end position="55"/>
    </location>
</feature>
<sequence>MQLTTVVASVTPESISPTFNAPWMGFLGSIAGWAGGTALVVLVIVLVVGAVVWIASKLGSSGRGQDAGISIILWGLLAAGIVGAIGGLVGWAAGLPLI</sequence>
<keyword evidence="1" id="KW-0472">Membrane</keyword>
<protein>
    <recommendedName>
        <fullName evidence="4">Integral membrane protein</fullName>
    </recommendedName>
</protein>
<reference evidence="2 3" key="1">
    <citation type="submission" date="2023-04" db="EMBL/GenBank/DDBJ databases">
        <title>Funneling lignin-derived compounds into biodiesel using alkali-halophilic Citricoccus sp. P2.</title>
        <authorList>
            <person name="Luo C.-B."/>
        </authorList>
    </citation>
    <scope>NUCLEOTIDE SEQUENCE [LARGE SCALE GENOMIC DNA]</scope>
    <source>
        <strain evidence="2 3">P2</strain>
    </source>
</reference>
<evidence type="ECO:0000313" key="3">
    <source>
        <dbReference type="Proteomes" id="UP001219037"/>
    </source>
</evidence>
<dbReference type="Proteomes" id="UP001219037">
    <property type="component" value="Chromosome"/>
</dbReference>
<feature type="transmembrane region" description="Helical" evidence="1">
    <location>
        <begin position="67"/>
        <end position="93"/>
    </location>
</feature>
<keyword evidence="3" id="KW-1185">Reference proteome</keyword>
<evidence type="ECO:0008006" key="4">
    <source>
        <dbReference type="Google" id="ProtNLM"/>
    </source>
</evidence>
<accession>A0ABY8H8S1</accession>